<dbReference type="EMBL" id="CP042243">
    <property type="protein sequence ID" value="QEK13091.1"/>
    <property type="molecule type" value="Genomic_DNA"/>
</dbReference>
<dbReference type="GO" id="GO:0046657">
    <property type="term" value="P:folic acid catabolic process"/>
    <property type="evidence" value="ECO:0007669"/>
    <property type="project" value="TreeGrafter"/>
</dbReference>
<dbReference type="NCBIfam" id="TIGR01891">
    <property type="entry name" value="amidohydrolases"/>
    <property type="match status" value="1"/>
</dbReference>
<dbReference type="AlphaFoldDB" id="A0A5C0SFE7"/>
<dbReference type="Gene3D" id="3.40.630.10">
    <property type="entry name" value="Zn peptidases"/>
    <property type="match status" value="1"/>
</dbReference>
<dbReference type="SUPFAM" id="SSF53187">
    <property type="entry name" value="Zn-dependent exopeptidases"/>
    <property type="match status" value="1"/>
</dbReference>
<evidence type="ECO:0000313" key="3">
    <source>
        <dbReference type="Proteomes" id="UP000324646"/>
    </source>
</evidence>
<dbReference type="Pfam" id="PF01546">
    <property type="entry name" value="Peptidase_M20"/>
    <property type="match status" value="1"/>
</dbReference>
<dbReference type="GO" id="GO:0071713">
    <property type="term" value="F:para-aminobenzoyl-glutamate hydrolase activity"/>
    <property type="evidence" value="ECO:0007669"/>
    <property type="project" value="TreeGrafter"/>
</dbReference>
<evidence type="ECO:0000259" key="1">
    <source>
        <dbReference type="Pfam" id="PF07687"/>
    </source>
</evidence>
<reference evidence="2 3" key="1">
    <citation type="submission" date="2019-07" db="EMBL/GenBank/DDBJ databases">
        <title>Complete genome of Crassaminicella thermophila SY095.</title>
        <authorList>
            <person name="Li X."/>
        </authorList>
    </citation>
    <scope>NUCLEOTIDE SEQUENCE [LARGE SCALE GENOMIC DNA]</scope>
    <source>
        <strain evidence="2 3">SY095</strain>
    </source>
</reference>
<dbReference type="Pfam" id="PF07687">
    <property type="entry name" value="M20_dimer"/>
    <property type="match status" value="1"/>
</dbReference>
<proteinExistence type="predicted"/>
<dbReference type="InterPro" id="IPR002933">
    <property type="entry name" value="Peptidase_M20"/>
</dbReference>
<dbReference type="SUPFAM" id="SSF55031">
    <property type="entry name" value="Bacterial exopeptidase dimerisation domain"/>
    <property type="match status" value="1"/>
</dbReference>
<dbReference type="InterPro" id="IPR036264">
    <property type="entry name" value="Bact_exopeptidase_dim_dom"/>
</dbReference>
<keyword evidence="2" id="KW-0378">Hydrolase</keyword>
<dbReference type="GO" id="GO:0016805">
    <property type="term" value="F:dipeptidase activity"/>
    <property type="evidence" value="ECO:0007669"/>
    <property type="project" value="TreeGrafter"/>
</dbReference>
<dbReference type="InterPro" id="IPR052030">
    <property type="entry name" value="Peptidase_M20/M20A_hydrolases"/>
</dbReference>
<dbReference type="PANTHER" id="PTHR30575">
    <property type="entry name" value="PEPTIDASE M20"/>
    <property type="match status" value="1"/>
</dbReference>
<protein>
    <submittedName>
        <fullName evidence="2">Amidohydrolase</fullName>
    </submittedName>
</protein>
<accession>A0A5C0SFE7</accession>
<feature type="domain" description="Peptidase M20 dimerisation" evidence="1">
    <location>
        <begin position="68"/>
        <end position="142"/>
    </location>
</feature>
<sequence length="275" mass="30240">MDIKDQLTGKVKLIFQPAEEGVRGAKAIVEKGVLDDVDYFLSGHIGFSTSTGKIVANPWGFLCTTKLDVTYIGKGAHAGVAPNDGNNALLAASSAVLNLYAIPPHKDGPTRINVGILQAGVGRNIVAPKAFMEIETRGLNTTLNQYMYEKAMKIIKHTATMYDVSYKIEKMGEAVDCVSDQELIDLVIAKAKDIEGVDEIEREMYFGGSEDATLMMRRVQQRGGKSIYILLGTEIKAPHHNEWFDFDESILSIAVNLFESLVRSLNISNKNRREG</sequence>
<dbReference type="InterPro" id="IPR017439">
    <property type="entry name" value="Amidohydrolase"/>
</dbReference>
<dbReference type="KEGG" id="crs:FQB35_12605"/>
<gene>
    <name evidence="2" type="ORF">FQB35_12605</name>
</gene>
<name>A0A5C0SFE7_CRATE</name>
<dbReference type="Gene3D" id="3.30.70.360">
    <property type="match status" value="1"/>
</dbReference>
<dbReference type="Proteomes" id="UP000324646">
    <property type="component" value="Chromosome"/>
</dbReference>
<organism evidence="2 3">
    <name type="scientific">Crassaminicella thermophila</name>
    <dbReference type="NCBI Taxonomy" id="2599308"/>
    <lineage>
        <taxon>Bacteria</taxon>
        <taxon>Bacillati</taxon>
        <taxon>Bacillota</taxon>
        <taxon>Clostridia</taxon>
        <taxon>Eubacteriales</taxon>
        <taxon>Clostridiaceae</taxon>
        <taxon>Crassaminicella</taxon>
    </lineage>
</organism>
<dbReference type="InterPro" id="IPR011650">
    <property type="entry name" value="Peptidase_M20_dimer"/>
</dbReference>
<evidence type="ECO:0000313" key="2">
    <source>
        <dbReference type="EMBL" id="QEK13091.1"/>
    </source>
</evidence>
<dbReference type="GO" id="GO:0005737">
    <property type="term" value="C:cytoplasm"/>
    <property type="evidence" value="ECO:0007669"/>
    <property type="project" value="TreeGrafter"/>
</dbReference>
<dbReference type="PANTHER" id="PTHR30575:SF3">
    <property type="entry name" value="PEPTIDASE M20 DIMERISATION DOMAIN-CONTAINING PROTEIN"/>
    <property type="match status" value="1"/>
</dbReference>
<dbReference type="OrthoDB" id="9776731at2"/>
<keyword evidence="3" id="KW-1185">Reference proteome</keyword>